<evidence type="ECO:0008006" key="8">
    <source>
        <dbReference type="Google" id="ProtNLM"/>
    </source>
</evidence>
<dbReference type="EMBL" id="UINC01000366">
    <property type="protein sequence ID" value="SUZ54089.1"/>
    <property type="molecule type" value="Genomic_DNA"/>
</dbReference>
<dbReference type="SUPFAM" id="SSF50346">
    <property type="entry name" value="PRC-barrel domain"/>
    <property type="match status" value="1"/>
</dbReference>
<feature type="domain" description="Ribosome maturation factor RimM PRC barrel" evidence="6">
    <location>
        <begin position="110"/>
        <end position="177"/>
    </location>
</feature>
<accession>A0A381NI64</accession>
<organism evidence="7">
    <name type="scientific">marine metagenome</name>
    <dbReference type="NCBI Taxonomy" id="408172"/>
    <lineage>
        <taxon>unclassified sequences</taxon>
        <taxon>metagenomes</taxon>
        <taxon>ecological metagenomes</taxon>
    </lineage>
</organism>
<proteinExistence type="inferred from homology"/>
<dbReference type="Gene3D" id="2.30.30.240">
    <property type="entry name" value="PRC-barrel domain"/>
    <property type="match status" value="1"/>
</dbReference>
<reference evidence="7" key="1">
    <citation type="submission" date="2018-05" db="EMBL/GenBank/DDBJ databases">
        <authorList>
            <person name="Lanie J.A."/>
            <person name="Ng W.-L."/>
            <person name="Kazmierczak K.M."/>
            <person name="Andrzejewski T.M."/>
            <person name="Davidsen T.M."/>
            <person name="Wayne K.J."/>
            <person name="Tettelin H."/>
            <person name="Glass J.I."/>
            <person name="Rusch D."/>
            <person name="Podicherti R."/>
            <person name="Tsui H.-C.T."/>
            <person name="Winkler M.E."/>
        </authorList>
    </citation>
    <scope>NUCLEOTIDE SEQUENCE</scope>
</reference>
<evidence type="ECO:0000256" key="4">
    <source>
        <dbReference type="ARBA" id="ARBA00023186"/>
    </source>
</evidence>
<dbReference type="InterPro" id="IPR009000">
    <property type="entry name" value="Transl_B-barrel_sf"/>
</dbReference>
<keyword evidence="3" id="KW-0698">rRNA processing</keyword>
<dbReference type="InterPro" id="IPR011961">
    <property type="entry name" value="RimM"/>
</dbReference>
<sequence>MGRDGPRFLAVGHIVKPHGIKGEFLVLPLTDHPQSTYTPGVVLHLGNVDSVNPDPGLPDLKLEQVRPYRNGYIASAGGITDRNDAERLRGHYLFREVSELEPLGDGEFFHHQLLGMKVQTSMGTVVGEVTEVYELDPNDILCVQGHEGEIMIPFSKEIVLQVNADEKYIVIDPPDGLLDL</sequence>
<dbReference type="Gene3D" id="2.40.30.60">
    <property type="entry name" value="RimM"/>
    <property type="match status" value="1"/>
</dbReference>
<evidence type="ECO:0000256" key="3">
    <source>
        <dbReference type="ARBA" id="ARBA00022552"/>
    </source>
</evidence>
<evidence type="ECO:0000259" key="5">
    <source>
        <dbReference type="Pfam" id="PF01782"/>
    </source>
</evidence>
<protein>
    <recommendedName>
        <fullName evidence="8">RimM N-terminal domain-containing protein</fullName>
    </recommendedName>
</protein>
<dbReference type="GO" id="GO:0006364">
    <property type="term" value="P:rRNA processing"/>
    <property type="evidence" value="ECO:0007669"/>
    <property type="project" value="UniProtKB-KW"/>
</dbReference>
<evidence type="ECO:0000313" key="7">
    <source>
        <dbReference type="EMBL" id="SUZ54089.1"/>
    </source>
</evidence>
<dbReference type="InterPro" id="IPR056792">
    <property type="entry name" value="PRC_RimM"/>
</dbReference>
<dbReference type="Pfam" id="PF24986">
    <property type="entry name" value="PRC_RimM"/>
    <property type="match status" value="1"/>
</dbReference>
<dbReference type="InterPro" id="IPR036976">
    <property type="entry name" value="RimM_N_sf"/>
</dbReference>
<evidence type="ECO:0000256" key="1">
    <source>
        <dbReference type="ARBA" id="ARBA00022490"/>
    </source>
</evidence>
<evidence type="ECO:0000256" key="2">
    <source>
        <dbReference type="ARBA" id="ARBA00022517"/>
    </source>
</evidence>
<dbReference type="HAMAP" id="MF_00014">
    <property type="entry name" value="Ribosome_mat_RimM"/>
    <property type="match status" value="1"/>
</dbReference>
<dbReference type="InterPro" id="IPR011033">
    <property type="entry name" value="PRC_barrel-like_sf"/>
</dbReference>
<dbReference type="GO" id="GO:0043022">
    <property type="term" value="F:ribosome binding"/>
    <property type="evidence" value="ECO:0007669"/>
    <property type="project" value="InterPro"/>
</dbReference>
<keyword evidence="4" id="KW-0143">Chaperone</keyword>
<keyword evidence="2" id="KW-0690">Ribosome biogenesis</keyword>
<dbReference type="PANTHER" id="PTHR33692:SF1">
    <property type="entry name" value="RIBOSOME MATURATION FACTOR RIMM"/>
    <property type="match status" value="1"/>
</dbReference>
<dbReference type="PANTHER" id="PTHR33692">
    <property type="entry name" value="RIBOSOME MATURATION FACTOR RIMM"/>
    <property type="match status" value="1"/>
</dbReference>
<evidence type="ECO:0000259" key="6">
    <source>
        <dbReference type="Pfam" id="PF24986"/>
    </source>
</evidence>
<name>A0A381NI64_9ZZZZ</name>
<dbReference type="GO" id="GO:0005840">
    <property type="term" value="C:ribosome"/>
    <property type="evidence" value="ECO:0007669"/>
    <property type="project" value="InterPro"/>
</dbReference>
<dbReference type="NCBIfam" id="TIGR02273">
    <property type="entry name" value="16S_RimM"/>
    <property type="match status" value="1"/>
</dbReference>
<dbReference type="AlphaFoldDB" id="A0A381NI64"/>
<dbReference type="Pfam" id="PF01782">
    <property type="entry name" value="RimM"/>
    <property type="match status" value="1"/>
</dbReference>
<feature type="domain" description="RimM N-terminal" evidence="5">
    <location>
        <begin position="11"/>
        <end position="95"/>
    </location>
</feature>
<dbReference type="SUPFAM" id="SSF50447">
    <property type="entry name" value="Translation proteins"/>
    <property type="match status" value="1"/>
</dbReference>
<dbReference type="InterPro" id="IPR002676">
    <property type="entry name" value="RimM_N"/>
</dbReference>
<gene>
    <name evidence="7" type="ORF">METZ01_LOCUS6943</name>
</gene>
<keyword evidence="1" id="KW-0963">Cytoplasm</keyword>